<comment type="cofactor">
    <cofactor evidence="11">
        <name>Zn(2+)</name>
        <dbReference type="ChEBI" id="CHEBI:29105"/>
    </cofactor>
    <text evidence="11">Binds 1 divalent metal cation per subunit.</text>
</comment>
<dbReference type="GO" id="GO:0019563">
    <property type="term" value="P:glycerol catabolic process"/>
    <property type="evidence" value="ECO:0007669"/>
    <property type="project" value="TreeGrafter"/>
</dbReference>
<dbReference type="HAMAP" id="MF_00147_B">
    <property type="entry name" value="TIM_B"/>
    <property type="match status" value="1"/>
</dbReference>
<dbReference type="OrthoDB" id="39449at2759"/>
<dbReference type="InterPro" id="IPR035990">
    <property type="entry name" value="TIM_sf"/>
</dbReference>
<sequence length="793" mass="83309">MTTVAVAVGVSSWRLATSFSQSGDGNADNSAQRVVRSLRLSRIPAAAITRARARDGPETMTVAAAPSAALSSRCYHRASIASARRGALPAAASAPRVFGPHHSKRRGVRRDDNNAKTTTTVVARAVDAATIASLETLLPSNRQPRARTPLMAGNWKMNPKTLREAESLAALVAAADRAQGGSATRGCDVLVCPPAPFLPAVAAVLAGSSVKLGAQNVSHEPSGAFTGEMSLAQAVSVGCDFALVGHSERRELFHETDVLVGDKTRAILDAGLAPVICVGESKAQYDAGLVRDVCATQLHGALRDVSTEELERGKIVIAYEPVWAIGTGLTATPAIAQSVHAFIRGWIEDAHGPMAAAATRIQYGGSVKPDSVDELMRCPDVDGCLVGGASLNADHFSRIFGFDDAPSGPTKLWATEVVTCRNELGESPVWDAETETLYWVDAPGKAVWSWNVGASGAPVKHEIGEVVGFVALKRGGGLLLGLDVSGICAYDPRTRVIEPLCAFEPGLNTRPNDARTDRRGNLIVGSYNGNHRGDGGAIGGVYRLAAESPRALTEVLDYKIRVSNATCFTPDGKIMFFCDSPTRAVYAFQYDPANGPAPGTRKLVYEMPNELDGVPDGAQCDADGCLWIALSGASKCVRVNRDGVVDHEIELPVKSPTSITFGGGGLDTIFVTTRGPDGGGLYAVRAPYGVRGVREVAFADASPVNAREGAREGFGMARVALGADVRDVANAMTEGGRARRAWGADRSVAAPVGVDAEPQPFCGRCGARFKDGDAKFCSECGSARGYVVLRDEE</sequence>
<evidence type="ECO:0000256" key="6">
    <source>
        <dbReference type="ARBA" id="ARBA00022490"/>
    </source>
</evidence>
<evidence type="ECO:0000256" key="11">
    <source>
        <dbReference type="PIRSR" id="PIRSR605511-2"/>
    </source>
</evidence>
<evidence type="ECO:0000256" key="4">
    <source>
        <dbReference type="ARBA" id="ARBA00011940"/>
    </source>
</evidence>
<dbReference type="InterPro" id="IPR013785">
    <property type="entry name" value="Aldolase_TIM"/>
</dbReference>
<evidence type="ECO:0000256" key="2">
    <source>
        <dbReference type="ARBA" id="ARBA00007422"/>
    </source>
</evidence>
<evidence type="ECO:0000256" key="8">
    <source>
        <dbReference type="ARBA" id="ARBA00023235"/>
    </source>
</evidence>
<evidence type="ECO:0000256" key="9">
    <source>
        <dbReference type="ARBA" id="ARBA00024331"/>
    </source>
</evidence>
<dbReference type="GO" id="GO:0046872">
    <property type="term" value="F:metal ion binding"/>
    <property type="evidence" value="ECO:0007669"/>
    <property type="project" value="UniProtKB-KW"/>
</dbReference>
<dbReference type="GO" id="GO:0006094">
    <property type="term" value="P:gluconeogenesis"/>
    <property type="evidence" value="ECO:0007669"/>
    <property type="project" value="UniProtKB-KW"/>
</dbReference>
<keyword evidence="5" id="KW-0312">Gluconeogenesis</keyword>
<dbReference type="Pfam" id="PF08450">
    <property type="entry name" value="SGL"/>
    <property type="match status" value="1"/>
</dbReference>
<dbReference type="AlphaFoldDB" id="C1MN44"/>
<dbReference type="PROSITE" id="PS51440">
    <property type="entry name" value="TIM_2"/>
    <property type="match status" value="1"/>
</dbReference>
<dbReference type="InterPro" id="IPR000652">
    <property type="entry name" value="Triosephosphate_isomerase"/>
</dbReference>
<comment type="pathway">
    <text evidence="1">Carbohydrate degradation; glycolysis; D-glyceraldehyde 3-phosphate from glycerone phosphate: step 1/1.</text>
</comment>
<feature type="domain" description="SMP-30/Gluconolactonase/LRE-like region" evidence="12">
    <location>
        <begin position="424"/>
        <end position="673"/>
    </location>
</feature>
<dbReference type="InterPro" id="IPR022896">
    <property type="entry name" value="TrioseP_Isoase_bac/euk"/>
</dbReference>
<keyword evidence="6" id="KW-0963">Cytoplasm</keyword>
<gene>
    <name evidence="13" type="ORF">MICPUCDRAFT_56774</name>
</gene>
<dbReference type="NCBIfam" id="TIGR00419">
    <property type="entry name" value="tim"/>
    <property type="match status" value="1"/>
</dbReference>
<dbReference type="STRING" id="564608.C1MN44"/>
<evidence type="ECO:0000256" key="10">
    <source>
        <dbReference type="PIRSR" id="PIRSR605511-1"/>
    </source>
</evidence>
<dbReference type="FunFam" id="3.20.20.70:FF:000016">
    <property type="entry name" value="Triosephosphate isomerase"/>
    <property type="match status" value="1"/>
</dbReference>
<accession>C1MN44</accession>
<dbReference type="GO" id="GO:0005829">
    <property type="term" value="C:cytosol"/>
    <property type="evidence" value="ECO:0007669"/>
    <property type="project" value="TreeGrafter"/>
</dbReference>
<dbReference type="GeneID" id="9682953"/>
<dbReference type="RefSeq" id="XP_003057514.1">
    <property type="nucleotide sequence ID" value="XM_003057468.1"/>
</dbReference>
<proteinExistence type="inferred from homology"/>
<dbReference type="SUPFAM" id="SSF51351">
    <property type="entry name" value="Triosephosphate isomerase (TIM)"/>
    <property type="match status" value="1"/>
</dbReference>
<dbReference type="PRINTS" id="PR01790">
    <property type="entry name" value="SMP30FAMILY"/>
</dbReference>
<feature type="binding site" evidence="11">
    <location>
        <position position="616"/>
    </location>
    <ligand>
        <name>a divalent metal cation</name>
        <dbReference type="ChEBI" id="CHEBI:60240"/>
    </ligand>
</feature>
<dbReference type="Gene3D" id="3.20.20.70">
    <property type="entry name" value="Aldolase class I"/>
    <property type="match status" value="1"/>
</dbReference>
<evidence type="ECO:0000256" key="5">
    <source>
        <dbReference type="ARBA" id="ARBA00022432"/>
    </source>
</evidence>
<evidence type="ECO:0000256" key="7">
    <source>
        <dbReference type="ARBA" id="ARBA00023152"/>
    </source>
</evidence>
<dbReference type="SUPFAM" id="SSF63829">
    <property type="entry name" value="Calcium-dependent phosphotriesterase"/>
    <property type="match status" value="1"/>
</dbReference>
<dbReference type="EMBL" id="GG663737">
    <property type="protein sequence ID" value="EEH59159.1"/>
    <property type="molecule type" value="Genomic_DNA"/>
</dbReference>
<dbReference type="EC" id="5.3.1.1" evidence="4"/>
<reference evidence="13 14" key="1">
    <citation type="journal article" date="2009" name="Science">
        <title>Green evolution and dynamic adaptations revealed by genomes of the marine picoeukaryotes Micromonas.</title>
        <authorList>
            <person name="Worden A.Z."/>
            <person name="Lee J.H."/>
            <person name="Mock T."/>
            <person name="Rouze P."/>
            <person name="Simmons M.P."/>
            <person name="Aerts A.L."/>
            <person name="Allen A.E."/>
            <person name="Cuvelier M.L."/>
            <person name="Derelle E."/>
            <person name="Everett M.V."/>
            <person name="Foulon E."/>
            <person name="Grimwood J."/>
            <person name="Gundlach H."/>
            <person name="Henrissat B."/>
            <person name="Napoli C."/>
            <person name="McDonald S.M."/>
            <person name="Parker M.S."/>
            <person name="Rombauts S."/>
            <person name="Salamov A."/>
            <person name="Von Dassow P."/>
            <person name="Badger J.H."/>
            <person name="Coutinho P.M."/>
            <person name="Demir E."/>
            <person name="Dubchak I."/>
            <person name="Gentemann C."/>
            <person name="Eikrem W."/>
            <person name="Gready J.E."/>
            <person name="John U."/>
            <person name="Lanier W."/>
            <person name="Lindquist E.A."/>
            <person name="Lucas S."/>
            <person name="Mayer K.F."/>
            <person name="Moreau H."/>
            <person name="Not F."/>
            <person name="Otillar R."/>
            <person name="Panaud O."/>
            <person name="Pangilinan J."/>
            <person name="Paulsen I."/>
            <person name="Piegu B."/>
            <person name="Poliakov A."/>
            <person name="Robbens S."/>
            <person name="Schmutz J."/>
            <person name="Toulza E."/>
            <person name="Wyss T."/>
            <person name="Zelensky A."/>
            <person name="Zhou K."/>
            <person name="Armbrust E.V."/>
            <person name="Bhattacharya D."/>
            <person name="Goodenough U.W."/>
            <person name="Van de Peer Y."/>
            <person name="Grigoriev I.V."/>
        </authorList>
    </citation>
    <scope>NUCLEOTIDE SEQUENCE [LARGE SCALE GENOMIC DNA]</scope>
    <source>
        <strain evidence="13 14">CCMP1545</strain>
    </source>
</reference>
<feature type="binding site" evidence="11">
    <location>
        <position position="510"/>
    </location>
    <ligand>
        <name>substrate</name>
    </ligand>
</feature>
<dbReference type="InterPro" id="IPR005511">
    <property type="entry name" value="SMP-30"/>
</dbReference>
<feature type="binding site" evidence="11">
    <location>
        <position position="512"/>
    </location>
    <ligand>
        <name>substrate</name>
    </ligand>
</feature>
<dbReference type="GO" id="GO:0004807">
    <property type="term" value="F:triose-phosphate isomerase activity"/>
    <property type="evidence" value="ECO:0007669"/>
    <property type="project" value="UniProtKB-EC"/>
</dbReference>
<dbReference type="CDD" id="cd00311">
    <property type="entry name" value="TIM"/>
    <property type="match status" value="1"/>
</dbReference>
<dbReference type="GO" id="GO:0006096">
    <property type="term" value="P:glycolytic process"/>
    <property type="evidence" value="ECO:0007669"/>
    <property type="project" value="UniProtKB-KW"/>
</dbReference>
<evidence type="ECO:0000313" key="13">
    <source>
        <dbReference type="EMBL" id="EEH59159.1"/>
    </source>
</evidence>
<name>C1MN44_MICPC</name>
<dbReference type="PANTHER" id="PTHR21139">
    <property type="entry name" value="TRIOSEPHOSPHATE ISOMERASE"/>
    <property type="match status" value="1"/>
</dbReference>
<keyword evidence="8 13" id="KW-0413">Isomerase</keyword>
<dbReference type="eggNOG" id="KOG1643">
    <property type="taxonomic scope" value="Eukaryota"/>
</dbReference>
<organism evidence="14">
    <name type="scientific">Micromonas pusilla (strain CCMP1545)</name>
    <name type="common">Picoplanktonic green alga</name>
    <dbReference type="NCBI Taxonomy" id="564608"/>
    <lineage>
        <taxon>Eukaryota</taxon>
        <taxon>Viridiplantae</taxon>
        <taxon>Chlorophyta</taxon>
        <taxon>Mamiellophyceae</taxon>
        <taxon>Mamiellales</taxon>
        <taxon>Mamiellaceae</taxon>
        <taxon>Micromonas</taxon>
    </lineage>
</organism>
<evidence type="ECO:0000256" key="3">
    <source>
        <dbReference type="ARBA" id="ARBA00011738"/>
    </source>
</evidence>
<keyword evidence="11" id="KW-0862">Zinc</keyword>
<dbReference type="InterPro" id="IPR011042">
    <property type="entry name" value="6-blade_b-propeller_TolB-like"/>
</dbReference>
<dbReference type="eggNOG" id="KOG4499">
    <property type="taxonomic scope" value="Eukaryota"/>
</dbReference>
<comment type="similarity">
    <text evidence="2">Belongs to the triosephosphate isomerase family.</text>
</comment>
<feature type="binding site" evidence="11">
    <location>
        <position position="426"/>
    </location>
    <ligand>
        <name>a divalent metal cation</name>
        <dbReference type="ChEBI" id="CHEBI:60240"/>
    </ligand>
</feature>
<keyword evidence="14" id="KW-1185">Reference proteome</keyword>
<evidence type="ECO:0000259" key="12">
    <source>
        <dbReference type="Pfam" id="PF08450"/>
    </source>
</evidence>
<dbReference type="KEGG" id="mpp:MICPUCDRAFT_56774"/>
<evidence type="ECO:0000313" key="14">
    <source>
        <dbReference type="Proteomes" id="UP000001876"/>
    </source>
</evidence>
<comment type="subunit">
    <text evidence="3">Homodimer.</text>
</comment>
<dbReference type="Proteomes" id="UP000001876">
    <property type="component" value="Unassembled WGS sequence"/>
</dbReference>
<dbReference type="InterPro" id="IPR020861">
    <property type="entry name" value="Triosephosphate_isomerase_AS"/>
</dbReference>
<dbReference type="Gene3D" id="2.120.10.30">
    <property type="entry name" value="TolB, C-terminal domain"/>
    <property type="match status" value="1"/>
</dbReference>
<feature type="binding site" evidence="11">
    <location>
        <position position="564"/>
    </location>
    <ligand>
        <name>a divalent metal cation</name>
        <dbReference type="ChEBI" id="CHEBI:60240"/>
    </ligand>
</feature>
<keyword evidence="7" id="KW-0324">Glycolysis</keyword>
<feature type="active site" description="Proton donor/acceptor" evidence="10">
    <location>
        <position position="616"/>
    </location>
</feature>
<keyword evidence="11" id="KW-0479">Metal-binding</keyword>
<dbReference type="Pfam" id="PF00121">
    <property type="entry name" value="TIM"/>
    <property type="match status" value="1"/>
</dbReference>
<dbReference type="GO" id="GO:0046166">
    <property type="term" value="P:glyceraldehyde-3-phosphate biosynthetic process"/>
    <property type="evidence" value="ECO:0007669"/>
    <property type="project" value="TreeGrafter"/>
</dbReference>
<dbReference type="PANTHER" id="PTHR21139:SF42">
    <property type="entry name" value="TRIOSEPHOSPHATE ISOMERASE"/>
    <property type="match status" value="1"/>
</dbReference>
<evidence type="ECO:0000256" key="1">
    <source>
        <dbReference type="ARBA" id="ARBA00004680"/>
    </source>
</evidence>
<protein>
    <recommendedName>
        <fullName evidence="4">triose-phosphate isomerase</fullName>
        <ecNumber evidence="4">5.3.1.1</ecNumber>
    </recommendedName>
</protein>
<comment type="pathway">
    <text evidence="9">Carbohydrate biosynthesis.</text>
</comment>
<dbReference type="InterPro" id="IPR013658">
    <property type="entry name" value="SGL"/>
</dbReference>
<dbReference type="PROSITE" id="PS00171">
    <property type="entry name" value="TIM_1"/>
    <property type="match status" value="1"/>
</dbReference>
<dbReference type="OMA" id="PIWSEER"/>